<dbReference type="Pfam" id="PF02699">
    <property type="entry name" value="YajC"/>
    <property type="match status" value="1"/>
</dbReference>
<evidence type="ECO:0000256" key="3">
    <source>
        <dbReference type="ARBA" id="ARBA00022448"/>
    </source>
</evidence>
<dbReference type="PANTHER" id="PTHR33909">
    <property type="entry name" value="SEC TRANSLOCON ACCESSORY COMPLEX SUBUNIT YAJC"/>
    <property type="match status" value="1"/>
</dbReference>
<evidence type="ECO:0000256" key="10">
    <source>
        <dbReference type="SAM" id="Phobius"/>
    </source>
</evidence>
<evidence type="ECO:0000313" key="11">
    <source>
        <dbReference type="EMBL" id="RGD72865.1"/>
    </source>
</evidence>
<comment type="similarity">
    <text evidence="2">Belongs to the YajC family.</text>
</comment>
<keyword evidence="7 10" id="KW-1133">Transmembrane helix</keyword>
<dbReference type="GeneID" id="97999295"/>
<protein>
    <submittedName>
        <fullName evidence="11">Preprotein translocase subunit YajC</fullName>
    </submittedName>
</protein>
<dbReference type="SMART" id="SM01323">
    <property type="entry name" value="YajC"/>
    <property type="match status" value="1"/>
</dbReference>
<dbReference type="GO" id="GO:0005886">
    <property type="term" value="C:plasma membrane"/>
    <property type="evidence" value="ECO:0007669"/>
    <property type="project" value="UniProtKB-SubCell"/>
</dbReference>
<reference evidence="11 12" key="1">
    <citation type="submission" date="2018-08" db="EMBL/GenBank/DDBJ databases">
        <title>A genome reference for cultivated species of the human gut microbiota.</title>
        <authorList>
            <person name="Zou Y."/>
            <person name="Xue W."/>
            <person name="Luo G."/>
        </authorList>
    </citation>
    <scope>NUCLEOTIDE SEQUENCE [LARGE SCALE GENOMIC DNA]</scope>
    <source>
        <strain evidence="11 12">AM25-6</strain>
    </source>
</reference>
<comment type="subcellular location">
    <subcellularLocation>
        <location evidence="1">Cell membrane</location>
        <topology evidence="1">Single-pass membrane protein</topology>
    </subcellularLocation>
</comment>
<evidence type="ECO:0000256" key="9">
    <source>
        <dbReference type="ARBA" id="ARBA00023136"/>
    </source>
</evidence>
<gene>
    <name evidence="11" type="primary">yajC</name>
    <name evidence="11" type="ORF">DW687_12085</name>
</gene>
<evidence type="ECO:0000256" key="1">
    <source>
        <dbReference type="ARBA" id="ARBA00004162"/>
    </source>
</evidence>
<keyword evidence="6" id="KW-0653">Protein transport</keyword>
<evidence type="ECO:0000256" key="4">
    <source>
        <dbReference type="ARBA" id="ARBA00022475"/>
    </source>
</evidence>
<accession>A0A3E3DUP2</accession>
<keyword evidence="5 10" id="KW-0812">Transmembrane</keyword>
<keyword evidence="3" id="KW-0813">Transport</keyword>
<dbReference type="EMBL" id="QUSM01000010">
    <property type="protein sequence ID" value="RGD72865.1"/>
    <property type="molecule type" value="Genomic_DNA"/>
</dbReference>
<dbReference type="AlphaFoldDB" id="A0A3E3DUP2"/>
<proteinExistence type="inferred from homology"/>
<dbReference type="NCBIfam" id="TIGR00739">
    <property type="entry name" value="yajC"/>
    <property type="match status" value="1"/>
</dbReference>
<organism evidence="11 12">
    <name type="scientific">Anaerofustis stercorihominis</name>
    <dbReference type="NCBI Taxonomy" id="214853"/>
    <lineage>
        <taxon>Bacteria</taxon>
        <taxon>Bacillati</taxon>
        <taxon>Bacillota</taxon>
        <taxon>Clostridia</taxon>
        <taxon>Eubacteriales</taxon>
        <taxon>Eubacteriaceae</taxon>
        <taxon>Anaerofustis</taxon>
    </lineage>
</organism>
<evidence type="ECO:0000256" key="7">
    <source>
        <dbReference type="ARBA" id="ARBA00022989"/>
    </source>
</evidence>
<dbReference type="PRINTS" id="PR01853">
    <property type="entry name" value="YAJCTRNLCASE"/>
</dbReference>
<comment type="caution">
    <text evidence="11">The sequence shown here is derived from an EMBL/GenBank/DDBJ whole genome shotgun (WGS) entry which is preliminary data.</text>
</comment>
<dbReference type="Proteomes" id="UP000261212">
    <property type="component" value="Unassembled WGS sequence"/>
</dbReference>
<evidence type="ECO:0000256" key="2">
    <source>
        <dbReference type="ARBA" id="ARBA00006742"/>
    </source>
</evidence>
<feature type="transmembrane region" description="Helical" evidence="10">
    <location>
        <begin position="6"/>
        <end position="24"/>
    </location>
</feature>
<sequence>MGQDFIVMIGIIVVLFGITYFMTIRPQQKRFKEHQNLLNELKNGDEVMTAGGFIGTVVSVDEDTAVIALEPDGINAKINRQSIVSNMTQNKTVD</sequence>
<evidence type="ECO:0000256" key="5">
    <source>
        <dbReference type="ARBA" id="ARBA00022692"/>
    </source>
</evidence>
<dbReference type="GO" id="GO:0015031">
    <property type="term" value="P:protein transport"/>
    <property type="evidence" value="ECO:0007669"/>
    <property type="project" value="UniProtKB-KW"/>
</dbReference>
<evidence type="ECO:0000256" key="8">
    <source>
        <dbReference type="ARBA" id="ARBA00023010"/>
    </source>
</evidence>
<evidence type="ECO:0000256" key="6">
    <source>
        <dbReference type="ARBA" id="ARBA00022927"/>
    </source>
</evidence>
<keyword evidence="9 10" id="KW-0472">Membrane</keyword>
<keyword evidence="8" id="KW-0811">Translocation</keyword>
<name>A0A3E3DUP2_9FIRM</name>
<dbReference type="InterPro" id="IPR003849">
    <property type="entry name" value="Preprotein_translocase_YajC"/>
</dbReference>
<dbReference type="RefSeq" id="WP_007048793.1">
    <property type="nucleotide sequence ID" value="NZ_CABKNJ010000005.1"/>
</dbReference>
<evidence type="ECO:0000313" key="12">
    <source>
        <dbReference type="Proteomes" id="UP000261212"/>
    </source>
</evidence>
<keyword evidence="4" id="KW-1003">Cell membrane</keyword>
<dbReference type="PANTHER" id="PTHR33909:SF1">
    <property type="entry name" value="SEC TRANSLOCON ACCESSORY COMPLEX SUBUNIT YAJC"/>
    <property type="match status" value="1"/>
</dbReference>